<dbReference type="InterPro" id="IPR036116">
    <property type="entry name" value="FN3_sf"/>
</dbReference>
<dbReference type="InterPro" id="IPR046542">
    <property type="entry name" value="DUF6801"/>
</dbReference>
<evidence type="ECO:0000256" key="2">
    <source>
        <dbReference type="ARBA" id="ARBA00023326"/>
    </source>
</evidence>
<keyword evidence="2" id="KW-0119">Carbohydrate metabolism</keyword>
<keyword evidence="1" id="KW-0378">Hydrolase</keyword>
<evidence type="ECO:0000259" key="3">
    <source>
        <dbReference type="PROSITE" id="PS50853"/>
    </source>
</evidence>
<accession>A0A1G6MBU6</accession>
<reference evidence="5" key="1">
    <citation type="submission" date="2016-10" db="EMBL/GenBank/DDBJ databases">
        <authorList>
            <person name="Varghese N."/>
            <person name="Submissions S."/>
        </authorList>
    </citation>
    <scope>NUCLEOTIDE SEQUENCE [LARGE SCALE GENOMIC DNA]</scope>
    <source>
        <strain evidence="5">IBRC-M 10403</strain>
    </source>
</reference>
<keyword evidence="5" id="KW-1185">Reference proteome</keyword>
<dbReference type="SMART" id="SM00060">
    <property type="entry name" value="FN3"/>
    <property type="match status" value="1"/>
</dbReference>
<dbReference type="InterPro" id="IPR013783">
    <property type="entry name" value="Ig-like_fold"/>
</dbReference>
<gene>
    <name evidence="4" type="ORF">SAMN05216174_102470</name>
</gene>
<dbReference type="AlphaFoldDB" id="A0A1G6MBU6"/>
<evidence type="ECO:0000313" key="5">
    <source>
        <dbReference type="Proteomes" id="UP000199501"/>
    </source>
</evidence>
<evidence type="ECO:0000313" key="4">
    <source>
        <dbReference type="EMBL" id="SDC52911.1"/>
    </source>
</evidence>
<dbReference type="STRING" id="1271860.SAMN05216174_102470"/>
<dbReference type="Gene3D" id="2.60.40.10">
    <property type="entry name" value="Immunoglobulins"/>
    <property type="match status" value="1"/>
</dbReference>
<dbReference type="GO" id="GO:0016798">
    <property type="term" value="F:hydrolase activity, acting on glycosyl bonds"/>
    <property type="evidence" value="ECO:0007669"/>
    <property type="project" value="UniProtKB-KW"/>
</dbReference>
<dbReference type="Proteomes" id="UP000199501">
    <property type="component" value="Unassembled WGS sequence"/>
</dbReference>
<dbReference type="GO" id="GO:0000272">
    <property type="term" value="P:polysaccharide catabolic process"/>
    <property type="evidence" value="ECO:0007669"/>
    <property type="project" value="UniProtKB-KW"/>
</dbReference>
<dbReference type="PROSITE" id="PS50853">
    <property type="entry name" value="FN3"/>
    <property type="match status" value="1"/>
</dbReference>
<proteinExistence type="predicted"/>
<dbReference type="SUPFAM" id="SSF49265">
    <property type="entry name" value="Fibronectin type III"/>
    <property type="match status" value="1"/>
</dbReference>
<organism evidence="4 5">
    <name type="scientific">Actinokineospora iranica</name>
    <dbReference type="NCBI Taxonomy" id="1271860"/>
    <lineage>
        <taxon>Bacteria</taxon>
        <taxon>Bacillati</taxon>
        <taxon>Actinomycetota</taxon>
        <taxon>Actinomycetes</taxon>
        <taxon>Pseudonocardiales</taxon>
        <taxon>Pseudonocardiaceae</taxon>
        <taxon>Actinokineospora</taxon>
    </lineage>
</organism>
<keyword evidence="1" id="KW-0326">Glycosidase</keyword>
<feature type="domain" description="Fibronectin type-III" evidence="3">
    <location>
        <begin position="191"/>
        <end position="274"/>
    </location>
</feature>
<dbReference type="CDD" id="cd00063">
    <property type="entry name" value="FN3"/>
    <property type="match status" value="1"/>
</dbReference>
<dbReference type="Pfam" id="PF20611">
    <property type="entry name" value="DUF6801"/>
    <property type="match status" value="1"/>
</dbReference>
<evidence type="ECO:0000256" key="1">
    <source>
        <dbReference type="ARBA" id="ARBA00023295"/>
    </source>
</evidence>
<dbReference type="Pfam" id="PF00041">
    <property type="entry name" value="fn3"/>
    <property type="match status" value="1"/>
</dbReference>
<dbReference type="EMBL" id="FMZZ01000002">
    <property type="protein sequence ID" value="SDC52911.1"/>
    <property type="molecule type" value="Genomic_DNA"/>
</dbReference>
<keyword evidence="2" id="KW-0624">Polysaccharide degradation</keyword>
<dbReference type="InterPro" id="IPR003961">
    <property type="entry name" value="FN3_dom"/>
</dbReference>
<name>A0A1G6MBU6_9PSEU</name>
<protein>
    <submittedName>
        <fullName evidence="4">Fibronectin type III domain-containing protein</fullName>
    </submittedName>
</protein>
<sequence>MAATLLGTGTGTADPASLTLGHQCPFPLIGDQPTTLKIDTDLPATMPVGAPTGERQVTTTLTIPSTGLSLVGASALTGEAHLTLHAKVTFGSTVIPIAVPVDLATEGTPSLNPSTTLVGAGRFPSLVFPESGAAAVDITETDLVMRLTPRKPDGSDTGLGTFDTVCRQNPGQPTRLATVSVVFPPIPAPATPTGLRATATTETAVSLAWDTGVEPASRYEVLVDGAHTATATSATATVTGLTAGTTYAFQVRAVDANGTASPPSEPFTVRTKLGTAVHPFHLTGTSRIAAAATTVAVAGDLRIEADRDSGEHRRTDLTLRPTKANTRLLGVLPATADVVFTVDGARSAVAEGTLTVAANVTIALPRVTVLGYVVSQSPTCRTETPAEITLRSTPDFTPTTGGSLDGAYTIPAFTGCGSATGLVNTLAAGPGNTVRLALTSP</sequence>